<sequence>MKCWCVHTARGGAMATPLSSPFAPTTILRSPLRHSALLLPFPSHAASSGEDTAEAAADQEGSTTTTTATADDDFEERVLRIKSHVEPKKHGARKKKARASASANAVTLPPVQLREPRSVLGAPVEFGSTAYTSGRGGREGVGERGLFELVVKRRAVGEVPRGGHQVGHLPRRPLLRSQRHRESCPVAPAQRGVRHWPRIRSRGLEVGIASEPWSEGVKPSRPRFGFELGQPNCNFY</sequence>
<feature type="region of interest" description="Disordered" evidence="1">
    <location>
        <begin position="43"/>
        <end position="105"/>
    </location>
</feature>
<organism evidence="2">
    <name type="scientific">Setaria italica</name>
    <name type="common">Foxtail millet</name>
    <name type="synonym">Panicum italicum</name>
    <dbReference type="NCBI Taxonomy" id="4555"/>
    <lineage>
        <taxon>Eukaryota</taxon>
        <taxon>Viridiplantae</taxon>
        <taxon>Streptophyta</taxon>
        <taxon>Embryophyta</taxon>
        <taxon>Tracheophyta</taxon>
        <taxon>Spermatophyta</taxon>
        <taxon>Magnoliopsida</taxon>
        <taxon>Liliopsida</taxon>
        <taxon>Poales</taxon>
        <taxon>Poaceae</taxon>
        <taxon>PACMAD clade</taxon>
        <taxon>Panicoideae</taxon>
        <taxon>Panicodae</taxon>
        <taxon>Paniceae</taxon>
        <taxon>Cenchrinae</taxon>
        <taxon>Setaria</taxon>
    </lineage>
</organism>
<dbReference type="OrthoDB" id="1934145at2759"/>
<accession>A0A368SDS5</accession>
<dbReference type="AlphaFoldDB" id="A0A368SDS5"/>
<protein>
    <submittedName>
        <fullName evidence="2">Uncharacterized protein</fullName>
    </submittedName>
</protein>
<dbReference type="EMBL" id="CM003536">
    <property type="protein sequence ID" value="RCV40582.1"/>
    <property type="molecule type" value="Genomic_DNA"/>
</dbReference>
<evidence type="ECO:0000256" key="1">
    <source>
        <dbReference type="SAM" id="MobiDB-lite"/>
    </source>
</evidence>
<gene>
    <name evidence="2" type="ORF">SETIT_9G066300v2</name>
</gene>
<dbReference type="STRING" id="4555.A0A368SDS5"/>
<name>A0A368SDS5_SETIT</name>
<reference evidence="2" key="2">
    <citation type="submission" date="2015-07" db="EMBL/GenBank/DDBJ databases">
        <authorList>
            <person name="Noorani M."/>
        </authorList>
    </citation>
    <scope>NUCLEOTIDE SEQUENCE</scope>
    <source>
        <strain evidence="2">Yugu1</strain>
    </source>
</reference>
<feature type="compositionally biased region" description="Basic and acidic residues" evidence="1">
    <location>
        <begin position="76"/>
        <end position="89"/>
    </location>
</feature>
<evidence type="ECO:0000313" key="2">
    <source>
        <dbReference type="EMBL" id="RCV40582.1"/>
    </source>
</evidence>
<reference evidence="2" key="1">
    <citation type="journal article" date="2012" name="Nat. Biotechnol.">
        <title>Reference genome sequence of the model plant Setaria.</title>
        <authorList>
            <person name="Bennetzen J.L."/>
            <person name="Schmutz J."/>
            <person name="Wang H."/>
            <person name="Percifield R."/>
            <person name="Hawkins J."/>
            <person name="Pontaroli A.C."/>
            <person name="Estep M."/>
            <person name="Feng L."/>
            <person name="Vaughn J.N."/>
            <person name="Grimwood J."/>
            <person name="Jenkins J."/>
            <person name="Barry K."/>
            <person name="Lindquist E."/>
            <person name="Hellsten U."/>
            <person name="Deshpande S."/>
            <person name="Wang X."/>
            <person name="Wu X."/>
            <person name="Mitros T."/>
            <person name="Triplett J."/>
            <person name="Yang X."/>
            <person name="Ye C.Y."/>
            <person name="Mauro-Herrera M."/>
            <person name="Wang L."/>
            <person name="Li P."/>
            <person name="Sharma M."/>
            <person name="Sharma R."/>
            <person name="Ronald P.C."/>
            <person name="Panaud O."/>
            <person name="Kellogg E.A."/>
            <person name="Brutnell T.P."/>
            <person name="Doust A.N."/>
            <person name="Tuskan G.A."/>
            <person name="Rokhsar D."/>
            <person name="Devos K.M."/>
        </authorList>
    </citation>
    <scope>NUCLEOTIDE SEQUENCE [LARGE SCALE GENOMIC DNA]</scope>
    <source>
        <strain evidence="2">Yugu1</strain>
    </source>
</reference>
<proteinExistence type="predicted"/>